<dbReference type="EMBL" id="LKTS01000047">
    <property type="protein sequence ID" value="PKD16202.1"/>
    <property type="molecule type" value="Genomic_DNA"/>
</dbReference>
<keyword evidence="3" id="KW-1185">Reference proteome</keyword>
<dbReference type="InterPro" id="IPR010287">
    <property type="entry name" value="DUF892_YciF-like"/>
</dbReference>
<accession>A0A2N0TN90</accession>
<dbReference type="InterPro" id="IPR012347">
    <property type="entry name" value="Ferritin-like"/>
</dbReference>
<dbReference type="PANTHER" id="PTHR30565">
    <property type="entry name" value="PROTEIN YCIF"/>
    <property type="match status" value="1"/>
</dbReference>
<proteinExistence type="predicted"/>
<dbReference type="OrthoDB" id="9795056at2"/>
<dbReference type="InterPro" id="IPR047114">
    <property type="entry name" value="YciF"/>
</dbReference>
<comment type="caution">
    <text evidence="2">The sequence shown here is derived from an EMBL/GenBank/DDBJ whole genome shotgun (WGS) entry which is preliminary data.</text>
</comment>
<dbReference type="RefSeq" id="WP_079713076.1">
    <property type="nucleotide sequence ID" value="NZ_FUZC01000007.1"/>
</dbReference>
<evidence type="ECO:0000313" key="3">
    <source>
        <dbReference type="Proteomes" id="UP000232673"/>
    </source>
</evidence>
<sequence>MKTLKDLFEHQIKDLYSAEYQLIKALPKMLEQATNENLKNSFRNHLEETRSQKKRIEEVCENLNIEPSGEDCKAMKGLIEEAESFLAEDAEDDVKDAGIIAEAQRIEHYEISGYGTLIRYAKELGYDKEAEKLVQSLEEEYKADEDLNDLAKDKINKKAEA</sequence>
<keyword evidence="1" id="KW-0175">Coiled coil</keyword>
<dbReference type="SUPFAM" id="SSF47240">
    <property type="entry name" value="Ferritin-like"/>
    <property type="match status" value="1"/>
</dbReference>
<feature type="coiled-coil region" evidence="1">
    <location>
        <begin position="39"/>
        <end position="66"/>
    </location>
</feature>
<name>A0A2N0TN90_9FLAO</name>
<organism evidence="2 3">
    <name type="scientific">Salegentibacter salinarum</name>
    <dbReference type="NCBI Taxonomy" id="447422"/>
    <lineage>
        <taxon>Bacteria</taxon>
        <taxon>Pseudomonadati</taxon>
        <taxon>Bacteroidota</taxon>
        <taxon>Flavobacteriia</taxon>
        <taxon>Flavobacteriales</taxon>
        <taxon>Flavobacteriaceae</taxon>
        <taxon>Salegentibacter</taxon>
    </lineage>
</organism>
<dbReference type="Gene3D" id="1.20.1260.10">
    <property type="match status" value="1"/>
</dbReference>
<dbReference type="STRING" id="447422.SAMN05660903_02010"/>
<protein>
    <submittedName>
        <fullName evidence="2">Uncharacterized protein</fullName>
    </submittedName>
</protein>
<dbReference type="AlphaFoldDB" id="A0A2N0TN90"/>
<dbReference type="PANTHER" id="PTHR30565:SF9">
    <property type="entry name" value="PROTEIN YCIF"/>
    <property type="match status" value="1"/>
</dbReference>
<dbReference type="Pfam" id="PF05974">
    <property type="entry name" value="DUF892"/>
    <property type="match status" value="1"/>
</dbReference>
<evidence type="ECO:0000256" key="1">
    <source>
        <dbReference type="SAM" id="Coils"/>
    </source>
</evidence>
<gene>
    <name evidence="2" type="ORF">APR41_10470</name>
</gene>
<dbReference type="InterPro" id="IPR009078">
    <property type="entry name" value="Ferritin-like_SF"/>
</dbReference>
<dbReference type="CDD" id="cd07909">
    <property type="entry name" value="YciF"/>
    <property type="match status" value="1"/>
</dbReference>
<reference evidence="2 3" key="1">
    <citation type="submission" date="2015-10" db="EMBL/GenBank/DDBJ databases">
        <title>Draft genome sequence of Salegentibacter salinarum KCTC 12975.</title>
        <authorList>
            <person name="Lin W."/>
            <person name="Zheng Q."/>
        </authorList>
    </citation>
    <scope>NUCLEOTIDE SEQUENCE [LARGE SCALE GENOMIC DNA]</scope>
    <source>
        <strain evidence="2 3">KCTC 12975</strain>
    </source>
</reference>
<dbReference type="Proteomes" id="UP000232673">
    <property type="component" value="Unassembled WGS sequence"/>
</dbReference>
<evidence type="ECO:0000313" key="2">
    <source>
        <dbReference type="EMBL" id="PKD16202.1"/>
    </source>
</evidence>
<feature type="coiled-coil region" evidence="1">
    <location>
        <begin position="127"/>
        <end position="154"/>
    </location>
</feature>